<protein>
    <submittedName>
        <fullName evidence="2">Uncharacterized protein</fullName>
    </submittedName>
</protein>
<evidence type="ECO:0000256" key="1">
    <source>
        <dbReference type="SAM" id="MobiDB-lite"/>
    </source>
</evidence>
<gene>
    <name evidence="2" type="ORF">CYFUS_009864</name>
</gene>
<evidence type="ECO:0000313" key="2">
    <source>
        <dbReference type="EMBL" id="ATB44377.1"/>
    </source>
</evidence>
<dbReference type="EMBL" id="CP022098">
    <property type="protein sequence ID" value="ATB44377.1"/>
    <property type="molecule type" value="Genomic_DNA"/>
</dbReference>
<dbReference type="Proteomes" id="UP000217257">
    <property type="component" value="Chromosome"/>
</dbReference>
<evidence type="ECO:0000313" key="3">
    <source>
        <dbReference type="Proteomes" id="UP000217257"/>
    </source>
</evidence>
<sequence length="1664" mass="183304">MISSMKKSRYVPDWKYELPEKLLARLEEYHILKVPLLGQHYPGGPSDWCGRTSCSMAYNYYQVLQGGDDFESRLITHWDGGRQGWFVDLRYPNGDRAFHTKPREPPVHCNLSGYSVSNPDYTQGDVAVVKPPEIGVSRPDYSASAVLGFSRGVVLPYGESGRKAQAIQIANDPGQIAARLETILQAVTSNNPVIFYSGFSTEKSAPIHLILIIGYAYITDDNGRHLWLAVADPATHGNKISARKGAAIFFPPTADAPNDVDAVAERKLTHEHDLIRVIPGAWEEAQGALILIRARKLFEENPFSRLDDLFMDYWSDGAKGGTFIYSHKSTRVPPDFVYTNVMRSVSLPLDGQQMRFRPVNGYVTAEQSEMGLFPFGGHRTLHSGVHLERSQFPARPPPPPPSKKPEETKAQGSGKGAKSTAQPAPPVTPTNQREVRCLAPGHIVALRLTNALPAAESSEAAKAGREKNKLAQELVGNHNSFVLVRHDVEVIPPKDEDAQPGAGTPERFTFYSLYMHLMPPDWKDANTYRDVAWLKTLARREGSLVVIDPKHPAFGQVRWLQPPSEASSPVQEDILLKSGGEFSVIGAGLGLPEPLELGEGTEGVSAVWRKPDRDVTELHEALIAGKVVTLAHPFLMVRAGEVLGYLDDKSRAMGDGFLHWEILAPSQNSSIEKLLKFTEQKLGLSAEGAPFFKFFEEKDRNNFFEPPQDESGKGNEVIDQVLALAPESKHANGPDYARLKHFRNTYSEETLQEILTTYTTLPFSSEEPESSGKGIPDEPSYPVDLLITNYKDSLPPGAYQLKLTFEPPSRELLIDYDGKQTHLRIRLPANARKVFVEPADPSRLLLQTGSGGGQDALKRDAAHFKNVASVRWRNVVLRHLNAWIPEGIAKQVEAQLRFYEELQIGKTLVNSENEEAATRAIKELSDVVGWWAHQETVVLGVPGQEKSLFAAQPNGEQLPKDTLLDNPHPVTFAWLLMLLTNHGLVRFSDTRPWLSDEAKALSAIGWVPARPEYPPMRVGEHIYLAAIQRGGATESVTARVSHEQRTYELPLGKAREGTVMYPLEFPGWGTWKLDATGVKALGGLELTGLEPVLLSARNPAGLTSHEDGSFSWRIPFRDHCPKSIRGWVLLRVASAEDPKKLPPKKPGRQKPGAEPPAPAPPLEFQVAAVAIPVEGRESLAFSEARGFQVIDGYVKRGAVKDASTYVSQHFTYKAFLDAAAKDAKGAASTEPLLAWELVDAVERIQCMYGPRQALALTALSGDGLSIVLRSLNPDVLRQVVARAKDEGWIQDAEEAGKGAVLIRVKEPQASQHPGEIVIEFDAHEAFSALRKTLQPEKKLVVQFGCLFPNGGHLHDPRLSRTETLGKRAEKVDVEELRGQASAGHLELWSTVEAEELHQQPSFGVPEVQLTSVGIQITVPLLGADERFWKATAPVIKTGQDKLDVNPKSTIQASAHGLGLVRQVRFDGDVWKDEELKDAVLRIFAEAKNKRVPLETERIDVEPSKTVDYDTQRGAELELKPRPDDPFVLGVSLKTFAVPSGRSFKLELVAPADGEGGAPRPLKLAKNTLVYKSMVKGYGVTRPDGILQAEVNLRDVSVALKGGQRFTVRAVPVAKGDADLRTEAEGSLPEPLQQPAMQDVHDSFQGMWPVDGINMPMKSEGMWPP</sequence>
<feature type="region of interest" description="Disordered" evidence="1">
    <location>
        <begin position="388"/>
        <end position="432"/>
    </location>
</feature>
<proteinExistence type="predicted"/>
<reference evidence="2 3" key="1">
    <citation type="submission" date="2017-06" db="EMBL/GenBank/DDBJ databases">
        <title>Sequencing and comparative analysis of myxobacterial genomes.</title>
        <authorList>
            <person name="Rupp O."/>
            <person name="Goesmann A."/>
            <person name="Sogaard-Andersen L."/>
        </authorList>
    </citation>
    <scope>NUCLEOTIDE SEQUENCE [LARGE SCALE GENOMIC DNA]</scope>
    <source>
        <strain evidence="2 3">DSM 52655</strain>
    </source>
</reference>
<feature type="region of interest" description="Disordered" evidence="1">
    <location>
        <begin position="1138"/>
        <end position="1159"/>
    </location>
</feature>
<organism evidence="2 3">
    <name type="scientific">Cystobacter fuscus</name>
    <dbReference type="NCBI Taxonomy" id="43"/>
    <lineage>
        <taxon>Bacteria</taxon>
        <taxon>Pseudomonadati</taxon>
        <taxon>Myxococcota</taxon>
        <taxon>Myxococcia</taxon>
        <taxon>Myxococcales</taxon>
        <taxon>Cystobacterineae</taxon>
        <taxon>Archangiaceae</taxon>
        <taxon>Cystobacter</taxon>
    </lineage>
</organism>
<accession>A0A250JLM1</accession>
<dbReference type="KEGG" id="cfus:CYFUS_009864"/>
<name>A0A250JLM1_9BACT</name>